<evidence type="ECO:0000259" key="4">
    <source>
        <dbReference type="Pfam" id="PF22666"/>
    </source>
</evidence>
<gene>
    <name evidence="5" type="ORF">MKQ68_09465</name>
</gene>
<keyword evidence="6" id="KW-1185">Reference proteome</keyword>
<sequence>MKAQHMVKLSLISCLSFPLTALAQQPKFAATTVLQQSFVTPPDSVRPSVYWYWMNDNVSAAGVKKDLDAMAEVGIGRAFIGNIGMSEKEIPYGKAKLFSDEWYNVTQTAIKHAGRLGIDIGLFNSPGWSQSGGPWIKPGQSMRYLAHSELRVKGGGKISQTIPAPGEHFQDVVTLAFPVPVGDQDDIAAHGAKLSSNASVKNIQGLMDGNTEDGVDIEVVYTNNPVIFDIDVDKAFTARSLVMYPARRPARAEVILQVQRGKEYDSITSFTFDRTNPARNVGFKPYAPVSIAFPAVAGKRFRLVLKNSGSTAFAEFKLLAAPRIEWFEDKQLSKMFQTPLPLWKEYQWPQQAEPEDSALVITPGKVRNISAYVDNKGQLNWDAPAGQWLVVRYGMLPTNVTNAPATPEGQGLEVDKINRVPVQQHYDAFIGDIRKRIPAADRKALKWVVADSYETGSQNWTDDMAKAFKLQYGYDPVPWLPVLTGRIVNSADQSNRFLWDLRRLVADRVATEYVGGLRQQSNKDGLKVWLENYGHWGFPSEFLKYGSLADEIGGEFWNEGELGNIECKAASSSAHTYGKNKVSAESFTSAGDTYGRYPALLKKRGDWSFTEGINNTLLHVFISQPEDDRKPGINAWFGTEFNRNNTWFTQGKAFIDYIRRCNYLLQQGRPVNDIAYFIGEDAPKMTGVRMPELPAGYGYDYINADVILNRLSVKGNRLVLPEGVSYRMLVLPELTTMRPELLQKIAKLVEQGAVVFGPAPKRSPSLQHYPVADQQIGKLAYAMWGSDRTLAKRKYGNGWLLNNMTMEQALAEIQLKPDVSLKNKDVLYAHRSTVEGDVYFLTNQTDNNVAIYPEFRVSGLQPEWWDAVSGAMRVLPEYTFNGKTTQVPIRLEAYESGFVVFRKPASAAKAGARNFPTPQVVQELRNPWEVKFERERRGPSKTIDMEQPADWSQHSDSLIRHYAGSAVYTTSFSIAELPFGTSYIDLGKVMVMAKVKLNGVEVGTVWTPPYRVDVTAALKKGSNKLEVEVVNTWVNRLIGDSRLPEKDRKTWLNANPYQPESKLQSAGLLGPVKLDVVRY</sequence>
<name>A0ABY6JAJ9_9BACT</name>
<protein>
    <submittedName>
        <fullName evidence="5">Glycosyl hydrolase</fullName>
    </submittedName>
</protein>
<evidence type="ECO:0000313" key="6">
    <source>
        <dbReference type="Proteomes" id="UP001162741"/>
    </source>
</evidence>
<dbReference type="Proteomes" id="UP001162741">
    <property type="component" value="Chromosome"/>
</dbReference>
<dbReference type="Pfam" id="PF17132">
    <property type="entry name" value="Glyco_hydro_106"/>
    <property type="match status" value="1"/>
</dbReference>
<reference evidence="5" key="1">
    <citation type="submission" date="2022-10" db="EMBL/GenBank/DDBJ databases">
        <title>Chitinophaga sp. nov., isolated from soil.</title>
        <authorList>
            <person name="Jeon C.O."/>
        </authorList>
    </citation>
    <scope>NUCLEOTIDE SEQUENCE</scope>
    <source>
        <strain evidence="5">R8</strain>
    </source>
</reference>
<proteinExistence type="predicted"/>
<dbReference type="PANTHER" id="PTHR43817:SF1">
    <property type="entry name" value="HYDROLASE, FAMILY 43, PUTATIVE (AFU_ORTHOLOGUE AFUA_3G01660)-RELATED"/>
    <property type="match status" value="1"/>
</dbReference>
<keyword evidence="2 5" id="KW-0378">Hydrolase</keyword>
<dbReference type="InterPro" id="IPR054593">
    <property type="entry name" value="Beta-mannosidase-like_N2"/>
</dbReference>
<evidence type="ECO:0000256" key="3">
    <source>
        <dbReference type="SAM" id="SignalP"/>
    </source>
</evidence>
<feature type="domain" description="Beta-mannosidase-like galactose-binding" evidence="4">
    <location>
        <begin position="966"/>
        <end position="1035"/>
    </location>
</feature>
<keyword evidence="1 3" id="KW-0732">Signal</keyword>
<evidence type="ECO:0000256" key="2">
    <source>
        <dbReference type="ARBA" id="ARBA00022801"/>
    </source>
</evidence>
<dbReference type="PANTHER" id="PTHR43817">
    <property type="entry name" value="GLYCOSYL HYDROLASE"/>
    <property type="match status" value="1"/>
</dbReference>
<organism evidence="5 6">
    <name type="scientific">Chitinophaga horti</name>
    <dbReference type="NCBI Taxonomy" id="2920382"/>
    <lineage>
        <taxon>Bacteria</taxon>
        <taxon>Pseudomonadati</taxon>
        <taxon>Bacteroidota</taxon>
        <taxon>Chitinophagia</taxon>
        <taxon>Chitinophagales</taxon>
        <taxon>Chitinophagaceae</taxon>
        <taxon>Chitinophaga</taxon>
    </lineage>
</organism>
<evidence type="ECO:0000256" key="1">
    <source>
        <dbReference type="ARBA" id="ARBA00022729"/>
    </source>
</evidence>
<feature type="chain" id="PRO_5045150560" evidence="3">
    <location>
        <begin position="24"/>
        <end position="1079"/>
    </location>
</feature>
<dbReference type="GO" id="GO:0016787">
    <property type="term" value="F:hydrolase activity"/>
    <property type="evidence" value="ECO:0007669"/>
    <property type="project" value="UniProtKB-KW"/>
</dbReference>
<accession>A0ABY6JAJ9</accession>
<dbReference type="Gene3D" id="2.60.120.260">
    <property type="entry name" value="Galactose-binding domain-like"/>
    <property type="match status" value="1"/>
</dbReference>
<dbReference type="InterPro" id="IPR008979">
    <property type="entry name" value="Galactose-bd-like_sf"/>
</dbReference>
<dbReference type="CDD" id="cd03143">
    <property type="entry name" value="A4_beta-galactosidase_middle_domain"/>
    <property type="match status" value="1"/>
</dbReference>
<dbReference type="SUPFAM" id="SSF49785">
    <property type="entry name" value="Galactose-binding domain-like"/>
    <property type="match status" value="1"/>
</dbReference>
<dbReference type="Pfam" id="PF22666">
    <property type="entry name" value="Glyco_hydro_2_N2"/>
    <property type="match status" value="1"/>
</dbReference>
<dbReference type="RefSeq" id="WP_264283080.1">
    <property type="nucleotide sequence ID" value="NZ_CP107006.1"/>
</dbReference>
<dbReference type="NCBIfam" id="NF045579">
    <property type="entry name" value="rhamnoside_JR"/>
    <property type="match status" value="1"/>
</dbReference>
<dbReference type="EMBL" id="CP107006">
    <property type="protein sequence ID" value="UYQ95324.1"/>
    <property type="molecule type" value="Genomic_DNA"/>
</dbReference>
<feature type="signal peptide" evidence="3">
    <location>
        <begin position="1"/>
        <end position="23"/>
    </location>
</feature>
<evidence type="ECO:0000313" key="5">
    <source>
        <dbReference type="EMBL" id="UYQ95324.1"/>
    </source>
</evidence>